<evidence type="ECO:0000256" key="2">
    <source>
        <dbReference type="ARBA" id="ARBA00004240"/>
    </source>
</evidence>
<dbReference type="InterPro" id="IPR002913">
    <property type="entry name" value="START_lipid-bd_dom"/>
</dbReference>
<dbReference type="InterPro" id="IPR001849">
    <property type="entry name" value="PH_domain"/>
</dbReference>
<evidence type="ECO:0000259" key="10">
    <source>
        <dbReference type="PROSITE" id="PS50848"/>
    </source>
</evidence>
<feature type="compositionally biased region" description="Low complexity" evidence="8">
    <location>
        <begin position="213"/>
        <end position="229"/>
    </location>
</feature>
<dbReference type="PROSITE" id="PS50848">
    <property type="entry name" value="START"/>
    <property type="match status" value="1"/>
</dbReference>
<dbReference type="FunFam" id="3.30.530.20:FF:000074">
    <property type="entry name" value="Protein CBG02248"/>
    <property type="match status" value="1"/>
</dbReference>
<reference evidence="11 12" key="1">
    <citation type="submission" date="2022-05" db="EMBL/GenBank/DDBJ databases">
        <title>Chromosome-level reference genomes for two strains of Caenorhabditis briggsae: an improved platform for comparative genomics.</title>
        <authorList>
            <person name="Stevens L."/>
            <person name="Andersen E.C."/>
        </authorList>
    </citation>
    <scope>NUCLEOTIDE SEQUENCE [LARGE SCALE GENOMIC DNA]</scope>
    <source>
        <strain evidence="11">QX1410_ONT</strain>
        <tissue evidence="11">Whole-organism</tissue>
    </source>
</reference>
<evidence type="ECO:0000259" key="9">
    <source>
        <dbReference type="PROSITE" id="PS50003"/>
    </source>
</evidence>
<keyword evidence="6" id="KW-0333">Golgi apparatus</keyword>
<evidence type="ECO:0000256" key="1">
    <source>
        <dbReference type="ARBA" id="ARBA00000074"/>
    </source>
</evidence>
<dbReference type="Pfam" id="PF01852">
    <property type="entry name" value="START"/>
    <property type="match status" value="1"/>
</dbReference>
<name>A0AAE9IZR2_CAEBR</name>
<dbReference type="Proteomes" id="UP000827892">
    <property type="component" value="Chromosome I"/>
</dbReference>
<dbReference type="AlphaFoldDB" id="A0AAE9IZR2"/>
<dbReference type="Gene3D" id="3.30.530.20">
    <property type="match status" value="1"/>
</dbReference>
<dbReference type="InterPro" id="IPR004988">
    <property type="entry name" value="DUF273"/>
</dbReference>
<organism evidence="11 12">
    <name type="scientific">Caenorhabditis briggsae</name>
    <dbReference type="NCBI Taxonomy" id="6238"/>
    <lineage>
        <taxon>Eukaryota</taxon>
        <taxon>Metazoa</taxon>
        <taxon>Ecdysozoa</taxon>
        <taxon>Nematoda</taxon>
        <taxon>Chromadorea</taxon>
        <taxon>Rhabditida</taxon>
        <taxon>Rhabditina</taxon>
        <taxon>Rhabditomorpha</taxon>
        <taxon>Rhabditoidea</taxon>
        <taxon>Rhabditidae</taxon>
        <taxon>Peloderinae</taxon>
        <taxon>Caenorhabditis</taxon>
    </lineage>
</organism>
<dbReference type="InterPro" id="IPR011993">
    <property type="entry name" value="PH-like_dom_sf"/>
</dbReference>
<evidence type="ECO:0000313" key="12">
    <source>
        <dbReference type="Proteomes" id="UP000827892"/>
    </source>
</evidence>
<evidence type="ECO:0000256" key="8">
    <source>
        <dbReference type="SAM" id="MobiDB-lite"/>
    </source>
</evidence>
<dbReference type="GO" id="GO:0005794">
    <property type="term" value="C:Golgi apparatus"/>
    <property type="evidence" value="ECO:0007669"/>
    <property type="project" value="UniProtKB-SubCell"/>
</dbReference>
<feature type="region of interest" description="Disordered" evidence="8">
    <location>
        <begin position="211"/>
        <end position="233"/>
    </location>
</feature>
<feature type="domain" description="START" evidence="10">
    <location>
        <begin position="371"/>
        <end position="582"/>
    </location>
</feature>
<dbReference type="SUPFAM" id="SSF55961">
    <property type="entry name" value="Bet v1-like"/>
    <property type="match status" value="1"/>
</dbReference>
<evidence type="ECO:0000313" key="11">
    <source>
        <dbReference type="EMBL" id="ULU12151.1"/>
    </source>
</evidence>
<evidence type="ECO:0000256" key="4">
    <source>
        <dbReference type="ARBA" id="ARBA00021440"/>
    </source>
</evidence>
<dbReference type="EMBL" id="CP090891">
    <property type="protein sequence ID" value="ULU12151.1"/>
    <property type="molecule type" value="Genomic_DNA"/>
</dbReference>
<dbReference type="SUPFAM" id="SSF50729">
    <property type="entry name" value="PH domain-like"/>
    <property type="match status" value="1"/>
</dbReference>
<dbReference type="SMART" id="SM00234">
    <property type="entry name" value="START"/>
    <property type="match status" value="1"/>
</dbReference>
<gene>
    <name evidence="11" type="ORF">L3Y34_015474</name>
</gene>
<dbReference type="PANTHER" id="PTHR31562:SF2">
    <property type="entry name" value="NUCLEOTIDE-DIPHOSPHO-SUGAR TRANSFERASE"/>
    <property type="match status" value="1"/>
</dbReference>
<feature type="domain" description="PH" evidence="9">
    <location>
        <begin position="6"/>
        <end position="101"/>
    </location>
</feature>
<dbReference type="InterPro" id="IPR023393">
    <property type="entry name" value="START-like_dom_sf"/>
</dbReference>
<evidence type="ECO:0000256" key="6">
    <source>
        <dbReference type="ARBA" id="ARBA00023034"/>
    </source>
</evidence>
<evidence type="ECO:0000256" key="5">
    <source>
        <dbReference type="ARBA" id="ARBA00022824"/>
    </source>
</evidence>
<dbReference type="PANTHER" id="PTHR31562">
    <property type="entry name" value="PROTEIN CBG18972"/>
    <property type="match status" value="1"/>
</dbReference>
<dbReference type="PROSITE" id="PS50003">
    <property type="entry name" value="PH_DOMAIN"/>
    <property type="match status" value="1"/>
</dbReference>
<protein>
    <recommendedName>
        <fullName evidence="4">Ceramide transfer protein</fullName>
    </recommendedName>
    <alternativeName>
        <fullName evidence="7">Collagen type IV alpha-3-binding protein</fullName>
    </alternativeName>
</protein>
<dbReference type="Pfam" id="PF03314">
    <property type="entry name" value="DUF273"/>
    <property type="match status" value="1"/>
</dbReference>
<keyword evidence="5" id="KW-0256">Endoplasmic reticulum</keyword>
<dbReference type="Gene3D" id="3.90.550.10">
    <property type="entry name" value="Spore Coat Polysaccharide Biosynthesis Protein SpsA, Chain A"/>
    <property type="match status" value="1"/>
</dbReference>
<dbReference type="GO" id="GO:0005783">
    <property type="term" value="C:endoplasmic reticulum"/>
    <property type="evidence" value="ECO:0007669"/>
    <property type="project" value="UniProtKB-SubCell"/>
</dbReference>
<dbReference type="SMART" id="SM00233">
    <property type="entry name" value="PH"/>
    <property type="match status" value="1"/>
</dbReference>
<dbReference type="Pfam" id="PF00169">
    <property type="entry name" value="PH"/>
    <property type="match status" value="1"/>
</dbReference>
<comment type="subcellular location">
    <subcellularLocation>
        <location evidence="2">Endoplasmic reticulum</location>
    </subcellularLocation>
    <subcellularLocation>
        <location evidence="3">Golgi apparatus</location>
    </subcellularLocation>
</comment>
<evidence type="ECO:0000256" key="3">
    <source>
        <dbReference type="ARBA" id="ARBA00004555"/>
    </source>
</evidence>
<comment type="catalytic activity">
    <reaction evidence="1">
        <text>N-hexadecanoylsphing-4-enine(in) = N-hexadecanoylsphing-4-enine(out)</text>
        <dbReference type="Rhea" id="RHEA:45720"/>
        <dbReference type="ChEBI" id="CHEBI:72959"/>
    </reaction>
</comment>
<evidence type="ECO:0000256" key="7">
    <source>
        <dbReference type="ARBA" id="ARBA00031527"/>
    </source>
</evidence>
<dbReference type="InterPro" id="IPR041952">
    <property type="entry name" value="STARD11_START"/>
</dbReference>
<sequence length="964" mass="110237">MENEVVLPTNGVLKKWTNYVNGWQERYFEITEGNLVYFKSKAEKTHGCRGSIFLKNAIIAAHEFDENEFSISMGENVVWYLKAENSQSKLLWMRSVVRVTIQNDSDYSSTSTKSHSRNPSVSSALASIHQKTDDANEVTKLFSTKLSELEAYRTMCKDQMMSIERLLEQGGASCIVPQATILSVKATHLALIVNINHIVDLVKTSKVVIPENSTSSPATSSPATSSVSTTPPPVREALCATRSVSSSVLRLESTEQEYMSDDNSTMTTSTILARPDIDVTSDCDEFFDADEFDVDSKNGDATLSKNRIEASSEDEENGNIVIEKEEENKKPNFRVDGDPVTGHYDDLLVDQEHSLFSTIDKLAVEQLKYALAGVEDNVWSLFAEDGPMRMYTRQVEDEGGLPVDPLKATHSVDGVTALEFMHYFYDARYKMQWDHTLEAMSVVEHISPDSVVLHQKHKTIWPAAPRESLFVSHIRRVDEHKRDGAHDLYIVCNRDVQRADVPLGSSSAVRVGLTVSMICETIIKDPHIERKLTRDDVQCNIIYVSQVHPGGWVPVSALRHVYKKEYPKFLRTFTEFVKKNVKGKPLNANLGKVLGLSRMRAYQRYTAIGLILFVLGILVLEERNLGRGYIYLSNQYNEEITRNITVSREGKRESIGIVIVLNSVKDEDKYPMALDTVRCYGLHFEYDVYVIHGDDDSTMSSKCPQKDFMFRRHCILSLKMPSLSNTWLLFLDGDMGIINPNNVIEDYIPKNENTQIVFYNRIMNHEVMAGSYLVRNSKWSIRFLMFWATFESRLPQSFHGSDNGAIHSVILNQQLPKLQSKLDFCENKFWKNSTDYYSLSTYTVCAQEIIKNNLIAEIQILPKGRFTWARDGWLTDSVWSDRDFIFHGWQKKRQDAMVFARWHSPLVYDKPWNLTKCSNGEAWENWKYKDTFIGNRIDVDRKILSVIQDQQKSYEHHLQLLSKH</sequence>
<dbReference type="GO" id="GO:0008289">
    <property type="term" value="F:lipid binding"/>
    <property type="evidence" value="ECO:0007669"/>
    <property type="project" value="InterPro"/>
</dbReference>
<dbReference type="CDD" id="cd08872">
    <property type="entry name" value="START_STARD11-like"/>
    <property type="match status" value="1"/>
</dbReference>
<dbReference type="Gene3D" id="2.30.29.30">
    <property type="entry name" value="Pleckstrin-homology domain (PH domain)/Phosphotyrosine-binding domain (PTB)"/>
    <property type="match status" value="1"/>
</dbReference>
<proteinExistence type="predicted"/>
<dbReference type="InterPro" id="IPR029044">
    <property type="entry name" value="Nucleotide-diphossugar_trans"/>
</dbReference>
<accession>A0AAE9IZR2</accession>